<keyword evidence="2" id="KW-1185">Reference proteome</keyword>
<dbReference type="AlphaFoldDB" id="A0A7J6WZN2"/>
<gene>
    <name evidence="1" type="ORF">FRX31_007493</name>
</gene>
<name>A0A7J6WZN2_THATH</name>
<dbReference type="EMBL" id="JABWDY010007467">
    <property type="protein sequence ID" value="KAF5202921.1"/>
    <property type="molecule type" value="Genomic_DNA"/>
</dbReference>
<evidence type="ECO:0000313" key="1">
    <source>
        <dbReference type="EMBL" id="KAF5202921.1"/>
    </source>
</evidence>
<protein>
    <submittedName>
        <fullName evidence="1">Uncharacterized protein</fullName>
    </submittedName>
</protein>
<organism evidence="1 2">
    <name type="scientific">Thalictrum thalictroides</name>
    <name type="common">Rue-anemone</name>
    <name type="synonym">Anemone thalictroides</name>
    <dbReference type="NCBI Taxonomy" id="46969"/>
    <lineage>
        <taxon>Eukaryota</taxon>
        <taxon>Viridiplantae</taxon>
        <taxon>Streptophyta</taxon>
        <taxon>Embryophyta</taxon>
        <taxon>Tracheophyta</taxon>
        <taxon>Spermatophyta</taxon>
        <taxon>Magnoliopsida</taxon>
        <taxon>Ranunculales</taxon>
        <taxon>Ranunculaceae</taxon>
        <taxon>Thalictroideae</taxon>
        <taxon>Thalictrum</taxon>
    </lineage>
</organism>
<dbReference type="Proteomes" id="UP000554482">
    <property type="component" value="Unassembled WGS sequence"/>
</dbReference>
<reference evidence="1 2" key="1">
    <citation type="submission" date="2020-06" db="EMBL/GenBank/DDBJ databases">
        <title>Transcriptomic and genomic resources for Thalictrum thalictroides and T. hernandezii: Facilitating candidate gene discovery in an emerging model plant lineage.</title>
        <authorList>
            <person name="Arias T."/>
            <person name="Riano-Pachon D.M."/>
            <person name="Di Stilio V.S."/>
        </authorList>
    </citation>
    <scope>NUCLEOTIDE SEQUENCE [LARGE SCALE GENOMIC DNA]</scope>
    <source>
        <strain evidence="2">cv. WT478/WT964</strain>
        <tissue evidence="1">Leaves</tissue>
    </source>
</reference>
<proteinExistence type="predicted"/>
<sequence>MESILYRLCVRSSPLLTYLAPRFFCLAVHCYASDERDLGLYKQASEPVTTSLLASSIECGLIRSYVAGREIHSFKDIDSL</sequence>
<comment type="caution">
    <text evidence="1">The sequence shown here is derived from an EMBL/GenBank/DDBJ whole genome shotgun (WGS) entry which is preliminary data.</text>
</comment>
<accession>A0A7J6WZN2</accession>
<evidence type="ECO:0000313" key="2">
    <source>
        <dbReference type="Proteomes" id="UP000554482"/>
    </source>
</evidence>